<accession>A0A1Y2EAX0</accession>
<dbReference type="SUPFAM" id="SSF53474">
    <property type="entry name" value="alpha/beta-Hydrolases"/>
    <property type="match status" value="1"/>
</dbReference>
<dbReference type="PANTHER" id="PTHR48081:SF3">
    <property type="entry name" value="ALPHA_BETA HYDROLASE FOLD-3 DOMAIN-CONTAINING PROTEIN"/>
    <property type="match status" value="1"/>
</dbReference>
<dbReference type="OrthoDB" id="19653at2759"/>
<dbReference type="Gene3D" id="3.40.50.1820">
    <property type="entry name" value="alpha/beta hydrolase"/>
    <property type="match status" value="1"/>
</dbReference>
<dbReference type="InterPro" id="IPR050300">
    <property type="entry name" value="GDXG_lipolytic_enzyme"/>
</dbReference>
<feature type="domain" description="Alpha/beta hydrolase fold-3" evidence="2">
    <location>
        <begin position="58"/>
        <end position="277"/>
    </location>
</feature>
<keyword evidence="4" id="KW-1185">Reference proteome</keyword>
<name>A0A1Y2EAX0_9PEZI</name>
<dbReference type="GeneID" id="63779683"/>
<dbReference type="AlphaFoldDB" id="A0A1Y2EAX0"/>
<dbReference type="Pfam" id="PF07859">
    <property type="entry name" value="Abhydrolase_3"/>
    <property type="match status" value="1"/>
</dbReference>
<dbReference type="STRING" id="1141098.A0A1Y2EAX0"/>
<dbReference type="InterPro" id="IPR013094">
    <property type="entry name" value="AB_hydrolase_3"/>
</dbReference>
<keyword evidence="1 3" id="KW-0378">Hydrolase</keyword>
<dbReference type="PANTHER" id="PTHR48081">
    <property type="entry name" value="AB HYDROLASE SUPERFAMILY PROTEIN C4A8.06C"/>
    <property type="match status" value="1"/>
</dbReference>
<gene>
    <name evidence="3" type="ORF">BCR38DRAFT_482201</name>
</gene>
<dbReference type="GO" id="GO:0016787">
    <property type="term" value="F:hydrolase activity"/>
    <property type="evidence" value="ECO:0007669"/>
    <property type="project" value="UniProtKB-KW"/>
</dbReference>
<proteinExistence type="predicted"/>
<comment type="caution">
    <text evidence="3">The sequence shown here is derived from an EMBL/GenBank/DDBJ whole genome shotgun (WGS) entry which is preliminary data.</text>
</comment>
<evidence type="ECO:0000259" key="2">
    <source>
        <dbReference type="Pfam" id="PF07859"/>
    </source>
</evidence>
<protein>
    <submittedName>
        <fullName evidence="3">Alpha/Beta hydrolase protein</fullName>
    </submittedName>
</protein>
<dbReference type="Proteomes" id="UP000193689">
    <property type="component" value="Unassembled WGS sequence"/>
</dbReference>
<evidence type="ECO:0000313" key="4">
    <source>
        <dbReference type="Proteomes" id="UP000193689"/>
    </source>
</evidence>
<organism evidence="3 4">
    <name type="scientific">Pseudomassariella vexata</name>
    <dbReference type="NCBI Taxonomy" id="1141098"/>
    <lineage>
        <taxon>Eukaryota</taxon>
        <taxon>Fungi</taxon>
        <taxon>Dikarya</taxon>
        <taxon>Ascomycota</taxon>
        <taxon>Pezizomycotina</taxon>
        <taxon>Sordariomycetes</taxon>
        <taxon>Xylariomycetidae</taxon>
        <taxon>Amphisphaeriales</taxon>
        <taxon>Pseudomassariaceae</taxon>
        <taxon>Pseudomassariella</taxon>
    </lineage>
</organism>
<reference evidence="3 4" key="1">
    <citation type="submission" date="2016-07" db="EMBL/GenBank/DDBJ databases">
        <title>Pervasive Adenine N6-methylation of Active Genes in Fungi.</title>
        <authorList>
            <consortium name="DOE Joint Genome Institute"/>
            <person name="Mondo S.J."/>
            <person name="Dannebaum R.O."/>
            <person name="Kuo R.C."/>
            <person name="Labutti K."/>
            <person name="Haridas S."/>
            <person name="Kuo A."/>
            <person name="Salamov A."/>
            <person name="Ahrendt S.R."/>
            <person name="Lipzen A."/>
            <person name="Sullivan W."/>
            <person name="Andreopoulos W.B."/>
            <person name="Clum A."/>
            <person name="Lindquist E."/>
            <person name="Daum C."/>
            <person name="Ramamoorthy G.K."/>
            <person name="Gryganskyi A."/>
            <person name="Culley D."/>
            <person name="Magnuson J.K."/>
            <person name="James T.Y."/>
            <person name="O'Malley M.A."/>
            <person name="Stajich J.E."/>
            <person name="Spatafora J.W."/>
            <person name="Visel A."/>
            <person name="Grigoriev I.V."/>
        </authorList>
    </citation>
    <scope>NUCLEOTIDE SEQUENCE [LARGE SCALE GENOMIC DNA]</scope>
    <source>
        <strain evidence="3 4">CBS 129021</strain>
    </source>
</reference>
<evidence type="ECO:0000256" key="1">
    <source>
        <dbReference type="ARBA" id="ARBA00022801"/>
    </source>
</evidence>
<evidence type="ECO:0000313" key="3">
    <source>
        <dbReference type="EMBL" id="ORY68711.1"/>
    </source>
</evidence>
<dbReference type="RefSeq" id="XP_040718998.1">
    <property type="nucleotide sequence ID" value="XM_040863471.1"/>
</dbReference>
<sequence length="314" mass="35504">MPLGTIDTEQQAPEALGLFEKFTIYTEFYKHIEDQPIGLFALVPKTTPSGNRPLLARIHGGAFTEGKSDGFIRPWILELALKHDAIIVTPDYRLRPEHEHADSLADIQDFWNWIATDFSALPYANDVDVTNLAVVGESADGTFTAQTALLGMTSNLRVIILQYPALDFATMLNWLETDPPWNVPESVFDDYMAKVVPGQVVTRANYGSKIPIWQSMFSHRRFVDLEKNPLFDPMKSLEVAGPLPPVFLFHGTEDTAVRVQDSVAWAEKLKRLRPDVPLNLLIREGEHSFDEGDKLDVPWLKESIGFVERFWPVQ</sequence>
<dbReference type="EMBL" id="MCFJ01000003">
    <property type="protein sequence ID" value="ORY68711.1"/>
    <property type="molecule type" value="Genomic_DNA"/>
</dbReference>
<dbReference type="InterPro" id="IPR029058">
    <property type="entry name" value="AB_hydrolase_fold"/>
</dbReference>
<dbReference type="InParanoid" id="A0A1Y2EAX0"/>